<protein>
    <submittedName>
        <fullName evidence="3">CAAX prenyl protease-like protein</fullName>
    </submittedName>
</protein>
<evidence type="ECO:0000259" key="2">
    <source>
        <dbReference type="Pfam" id="PF02517"/>
    </source>
</evidence>
<keyword evidence="4" id="KW-1185">Reference proteome</keyword>
<dbReference type="GO" id="GO:0004175">
    <property type="term" value="F:endopeptidase activity"/>
    <property type="evidence" value="ECO:0007669"/>
    <property type="project" value="UniProtKB-ARBA"/>
</dbReference>
<keyword evidence="1" id="KW-0812">Transmembrane</keyword>
<keyword evidence="3" id="KW-0645">Protease</keyword>
<evidence type="ECO:0000313" key="3">
    <source>
        <dbReference type="EMBL" id="TWB44485.1"/>
    </source>
</evidence>
<gene>
    <name evidence="3" type="ORF">FBZ90_103393</name>
</gene>
<dbReference type="EMBL" id="VITR01000003">
    <property type="protein sequence ID" value="TWB44485.1"/>
    <property type="molecule type" value="Genomic_DNA"/>
</dbReference>
<reference evidence="3 4" key="1">
    <citation type="submission" date="2019-06" db="EMBL/GenBank/DDBJ databases">
        <title>Genomic Encyclopedia of Type Strains, Phase IV (KMG-V): Genome sequencing to study the core and pangenomes of soil and plant-associated prokaryotes.</title>
        <authorList>
            <person name="Whitman W."/>
        </authorList>
    </citation>
    <scope>NUCLEOTIDE SEQUENCE [LARGE SCALE GENOMIC DNA]</scope>
    <source>
        <strain evidence="3 4">BR 11622</strain>
    </source>
</reference>
<dbReference type="GO" id="GO:0006508">
    <property type="term" value="P:proteolysis"/>
    <property type="evidence" value="ECO:0007669"/>
    <property type="project" value="UniProtKB-KW"/>
</dbReference>
<feature type="domain" description="CAAX prenyl protease 2/Lysostaphin resistance protein A-like" evidence="2">
    <location>
        <begin position="147"/>
        <end position="235"/>
    </location>
</feature>
<proteinExistence type="predicted"/>
<organism evidence="3 4">
    <name type="scientific">Nitrospirillum amazonense</name>
    <dbReference type="NCBI Taxonomy" id="28077"/>
    <lineage>
        <taxon>Bacteria</taxon>
        <taxon>Pseudomonadati</taxon>
        <taxon>Pseudomonadota</taxon>
        <taxon>Alphaproteobacteria</taxon>
        <taxon>Rhodospirillales</taxon>
        <taxon>Azospirillaceae</taxon>
        <taxon>Nitrospirillum</taxon>
    </lineage>
</organism>
<dbReference type="Pfam" id="PF02517">
    <property type="entry name" value="Rce1-like"/>
    <property type="match status" value="1"/>
</dbReference>
<name>A0A560HDK8_9PROT</name>
<dbReference type="AlphaFoldDB" id="A0A560HDK8"/>
<sequence>MPLVFLVLFLGALAYWVYRDQADYAAFKALEDTRARQAFYRKWVVLSALLFGGGTVVSMASLGRLAQLWTLPPEVAGLADDEFFEPVREVLAHTEFLMGLGAAMLAGTLIPTVIHALQQGRGSATVPVAPGVAGDIQALLPRNGAERWWAGLLSLNAGLTEELAFRLFLPLLITLVTGDAKIGFILAGVVFGVMHLYQGWIGVLGTMVTGALLSILYLASGGLLVPILLHIAIDLYALLLRPMIAAWLTR</sequence>
<keyword evidence="1" id="KW-0472">Membrane</keyword>
<dbReference type="GO" id="GO:0080120">
    <property type="term" value="P:CAAX-box protein maturation"/>
    <property type="evidence" value="ECO:0007669"/>
    <property type="project" value="UniProtKB-ARBA"/>
</dbReference>
<comment type="caution">
    <text evidence="3">The sequence shown here is derived from an EMBL/GenBank/DDBJ whole genome shotgun (WGS) entry which is preliminary data.</text>
</comment>
<keyword evidence="1" id="KW-1133">Transmembrane helix</keyword>
<feature type="transmembrane region" description="Helical" evidence="1">
    <location>
        <begin position="167"/>
        <end position="193"/>
    </location>
</feature>
<accession>A0A560HDK8</accession>
<dbReference type="InterPro" id="IPR003675">
    <property type="entry name" value="Rce1/LyrA-like_dom"/>
</dbReference>
<keyword evidence="3" id="KW-0378">Hydrolase</keyword>
<evidence type="ECO:0000313" key="4">
    <source>
        <dbReference type="Proteomes" id="UP000315751"/>
    </source>
</evidence>
<dbReference type="Proteomes" id="UP000315751">
    <property type="component" value="Unassembled WGS sequence"/>
</dbReference>
<evidence type="ECO:0000256" key="1">
    <source>
        <dbReference type="SAM" id="Phobius"/>
    </source>
</evidence>
<feature type="transmembrane region" description="Helical" evidence="1">
    <location>
        <begin position="43"/>
        <end position="62"/>
    </location>
</feature>